<feature type="domain" description="Cyclic nucleotide-binding" evidence="1">
    <location>
        <begin position="169"/>
        <end position="287"/>
    </location>
</feature>
<dbReference type="InterPro" id="IPR023892">
    <property type="entry name" value="cNMP-bd"/>
</dbReference>
<dbReference type="Pfam" id="PF00027">
    <property type="entry name" value="cNMP_binding"/>
    <property type="match status" value="1"/>
</dbReference>
<dbReference type="Gene3D" id="2.60.120.10">
    <property type="entry name" value="Jelly Rolls"/>
    <property type="match status" value="2"/>
</dbReference>
<proteinExistence type="predicted"/>
<dbReference type="InterPro" id="IPR000595">
    <property type="entry name" value="cNMP-bd_dom"/>
</dbReference>
<name>A0A1Z4LJ60_9CYAN</name>
<dbReference type="SMART" id="SM00100">
    <property type="entry name" value="cNMP"/>
    <property type="match status" value="2"/>
</dbReference>
<feature type="domain" description="Cyclic nucleotide-binding" evidence="1">
    <location>
        <begin position="5"/>
        <end position="122"/>
    </location>
</feature>
<evidence type="ECO:0000313" key="3">
    <source>
        <dbReference type="Proteomes" id="UP000218418"/>
    </source>
</evidence>
<organism evidence="2 3">
    <name type="scientific">Calothrix parasitica NIES-267</name>
    <dbReference type="NCBI Taxonomy" id="1973488"/>
    <lineage>
        <taxon>Bacteria</taxon>
        <taxon>Bacillati</taxon>
        <taxon>Cyanobacteriota</taxon>
        <taxon>Cyanophyceae</taxon>
        <taxon>Nostocales</taxon>
        <taxon>Calotrichaceae</taxon>
        <taxon>Calothrix</taxon>
    </lineage>
</organism>
<dbReference type="Proteomes" id="UP000218418">
    <property type="component" value="Chromosome"/>
</dbReference>
<dbReference type="InterPro" id="IPR018490">
    <property type="entry name" value="cNMP-bd_dom_sf"/>
</dbReference>
<dbReference type="NCBIfam" id="TIGR03896">
    <property type="entry name" value="cyc_nuc_ocin"/>
    <property type="match status" value="1"/>
</dbReference>
<dbReference type="InterPro" id="IPR050397">
    <property type="entry name" value="Env_Response_Regulators"/>
</dbReference>
<reference evidence="2 3" key="1">
    <citation type="submission" date="2017-06" db="EMBL/GenBank/DDBJ databases">
        <title>Genome sequencing of cyanobaciteial culture collection at National Institute for Environmental Studies (NIES).</title>
        <authorList>
            <person name="Hirose Y."/>
            <person name="Shimura Y."/>
            <person name="Fujisawa T."/>
            <person name="Nakamura Y."/>
            <person name="Kawachi M."/>
        </authorList>
    </citation>
    <scope>NUCLEOTIDE SEQUENCE [LARGE SCALE GENOMIC DNA]</scope>
    <source>
        <strain evidence="2 3">NIES-267</strain>
    </source>
</reference>
<evidence type="ECO:0000259" key="1">
    <source>
        <dbReference type="PROSITE" id="PS50042"/>
    </source>
</evidence>
<dbReference type="GO" id="GO:0003700">
    <property type="term" value="F:DNA-binding transcription factor activity"/>
    <property type="evidence" value="ECO:0007669"/>
    <property type="project" value="TreeGrafter"/>
</dbReference>
<keyword evidence="3" id="KW-1185">Reference proteome</keyword>
<dbReference type="EMBL" id="AP018227">
    <property type="protein sequence ID" value="BAY81262.1"/>
    <property type="molecule type" value="Genomic_DNA"/>
</dbReference>
<gene>
    <name evidence="2" type="ORF">NIES267_07380</name>
</gene>
<evidence type="ECO:0000313" key="2">
    <source>
        <dbReference type="EMBL" id="BAY81262.1"/>
    </source>
</evidence>
<dbReference type="InterPro" id="IPR014710">
    <property type="entry name" value="RmlC-like_jellyroll"/>
</dbReference>
<dbReference type="PANTHER" id="PTHR24567">
    <property type="entry name" value="CRP FAMILY TRANSCRIPTIONAL REGULATORY PROTEIN"/>
    <property type="match status" value="1"/>
</dbReference>
<dbReference type="SUPFAM" id="SSF51206">
    <property type="entry name" value="cAMP-binding domain-like"/>
    <property type="match status" value="2"/>
</dbReference>
<dbReference type="GO" id="GO:0005829">
    <property type="term" value="C:cytosol"/>
    <property type="evidence" value="ECO:0007669"/>
    <property type="project" value="TreeGrafter"/>
</dbReference>
<accession>A0A1Z4LJ60</accession>
<dbReference type="PANTHER" id="PTHR24567:SF74">
    <property type="entry name" value="HTH-TYPE TRANSCRIPTIONAL REGULATOR ARCR"/>
    <property type="match status" value="1"/>
</dbReference>
<sequence length="368" mass="40769">MTEVLLKELSNHDIDWMLTAGYQADIDAGTILMCQGEPLDGLHIILDGGFSVSLNRDNGNPLGRAFAALEGSVPGREISRLSSGEMVGEIPFIESYLPSTTVTATTKSLVLTVPKAELMQKLEDDLSFAAHIYRASAIMLANRLQQMMHNLGHSTIVLTRPQLREALTIFAQMHDSDIDWLISAGRVEQVTENSVLIRSGRPMESLYILLDGAVALNTGGSEENLLAKAFTNLENDNQDIEKPVLEQELGRLSRGDIVGETLFIEVETPLSMTVKALRNSRFLSIPKWRLSAKLLHDVGFAARFYRVLANILADKQREIVQRLGYGRLTYSSGESLQQVFANELDNDFLSDMSLAGARFDWMLKKIGI</sequence>
<protein>
    <submittedName>
        <fullName evidence="2">Cyclic nucleotide-binding protein</fullName>
    </submittedName>
</protein>
<dbReference type="OrthoDB" id="951557at2"/>
<dbReference type="PROSITE" id="PS50042">
    <property type="entry name" value="CNMP_BINDING_3"/>
    <property type="match status" value="2"/>
</dbReference>
<dbReference type="AlphaFoldDB" id="A0A1Z4LJ60"/>
<dbReference type="CDD" id="cd00038">
    <property type="entry name" value="CAP_ED"/>
    <property type="match status" value="2"/>
</dbReference>